<reference evidence="1 2" key="1">
    <citation type="submission" date="2020-10" db="EMBL/GenBank/DDBJ databases">
        <title>Ramlibacter sp. HM2 16S ribosomal RNA gene Genome sequencing and assembly.</title>
        <authorList>
            <person name="Kang M."/>
        </authorList>
    </citation>
    <scope>NUCLEOTIDE SEQUENCE [LARGE SCALE GENOMIC DNA]</scope>
    <source>
        <strain evidence="1 2">HM2</strain>
    </source>
</reference>
<protein>
    <submittedName>
        <fullName evidence="1">Uncharacterized protein</fullName>
    </submittedName>
</protein>
<evidence type="ECO:0000313" key="1">
    <source>
        <dbReference type="EMBL" id="MBE7367624.1"/>
    </source>
</evidence>
<dbReference type="Proteomes" id="UP000806285">
    <property type="component" value="Unassembled WGS sequence"/>
</dbReference>
<evidence type="ECO:0000313" key="2">
    <source>
        <dbReference type="Proteomes" id="UP000806285"/>
    </source>
</evidence>
<sequence>MRAQVYRQFQQGHALDRDTILRRGPATGDLALRIRLIGRNGPKWNVYLATLSRTAGGDYVIPCMDRAVLTEIKGRWLHFEGSEVIPRSTSQKRPNPDYYPQAWWCRLG</sequence>
<dbReference type="EMBL" id="JADDIV010000002">
    <property type="protein sequence ID" value="MBE7367624.1"/>
    <property type="molecule type" value="Genomic_DNA"/>
</dbReference>
<comment type="caution">
    <text evidence="1">The sequence shown here is derived from an EMBL/GenBank/DDBJ whole genome shotgun (WGS) entry which is preliminary data.</text>
</comment>
<proteinExistence type="predicted"/>
<accession>A0ABR9S3F4</accession>
<dbReference type="RefSeq" id="WP_193676210.1">
    <property type="nucleotide sequence ID" value="NZ_JADDIV010000002.1"/>
</dbReference>
<organism evidence="1 2">
    <name type="scientific">Ramlibacter pallidus</name>
    <dbReference type="NCBI Taxonomy" id="2780087"/>
    <lineage>
        <taxon>Bacteria</taxon>
        <taxon>Pseudomonadati</taxon>
        <taxon>Pseudomonadota</taxon>
        <taxon>Betaproteobacteria</taxon>
        <taxon>Burkholderiales</taxon>
        <taxon>Comamonadaceae</taxon>
        <taxon>Ramlibacter</taxon>
    </lineage>
</organism>
<name>A0ABR9S3F4_9BURK</name>
<keyword evidence="2" id="KW-1185">Reference proteome</keyword>
<gene>
    <name evidence="1" type="ORF">IM787_08615</name>
</gene>